<evidence type="ECO:0000313" key="2">
    <source>
        <dbReference type="EMBL" id="CDM65914.1"/>
    </source>
</evidence>
<keyword evidence="3" id="KW-1185">Reference proteome</keyword>
<reference evidence="2 3" key="2">
    <citation type="submission" date="2015-01" db="EMBL/GenBank/DDBJ databases">
        <title>Complete genome sequence of Pyrinomonas methylaliphatogenes type strain K22T.</title>
        <authorList>
            <person name="Lee K.C.Y."/>
            <person name="Power J.F."/>
            <person name="Dunfield P.F."/>
            <person name="Morgan X.C."/>
            <person name="Huttenhower C."/>
            <person name="Stott M.B."/>
        </authorList>
    </citation>
    <scope>NUCLEOTIDE SEQUENCE [LARGE SCALE GENOMIC DNA]</scope>
    <source>
        <strain evidence="2 3">K22</strain>
    </source>
</reference>
<dbReference type="Proteomes" id="UP000031518">
    <property type="component" value="Unassembled WGS sequence"/>
</dbReference>
<dbReference type="STRING" id="454194.PYK22_01922"/>
<proteinExistence type="predicted"/>
<name>A0A0B6X039_9BACT</name>
<evidence type="ECO:0000313" key="3">
    <source>
        <dbReference type="Proteomes" id="UP000031518"/>
    </source>
</evidence>
<dbReference type="NCBIfam" id="TIGR02914">
    <property type="entry name" value="EpsI_fam"/>
    <property type="match status" value="1"/>
</dbReference>
<evidence type="ECO:0000259" key="1">
    <source>
        <dbReference type="Pfam" id="PF11984"/>
    </source>
</evidence>
<dbReference type="InterPro" id="IPR014263">
    <property type="entry name" value="Methanolan_biosynth_EpsI"/>
</dbReference>
<reference evidence="2 3" key="1">
    <citation type="submission" date="2013-12" db="EMBL/GenBank/DDBJ databases">
        <authorList>
            <person name="Stott M."/>
        </authorList>
    </citation>
    <scope>NUCLEOTIDE SEQUENCE [LARGE SCALE GENOMIC DNA]</scope>
    <source>
        <strain evidence="2 3">K22</strain>
    </source>
</reference>
<dbReference type="AlphaFoldDB" id="A0A0B6X039"/>
<protein>
    <submittedName>
        <fullName evidence="2">EpsI family protein</fullName>
    </submittedName>
</protein>
<dbReference type="EMBL" id="CBXV010000006">
    <property type="protein sequence ID" value="CDM65914.1"/>
    <property type="molecule type" value="Genomic_DNA"/>
</dbReference>
<feature type="domain" description="Methanolan biosynthesis EpsI" evidence="1">
    <location>
        <begin position="6"/>
        <end position="208"/>
    </location>
</feature>
<accession>A0A0B6X039</accession>
<sequence>MRYWGLIIVLVLSGVGIHAWERSGEARVERLPLNQFPSEIGNWRQYGPDERFDEATESVLRASDYLSRLYVSNEGYLASLYIGYYATQRTGVTYHSPLNCLPGAGWAMTEPARVVIRPEGAPPFEANRYIIQKGRDKQLLIYWYQGRGRALASEYWGKIYTVLDSMSRRRSDGAMVRIIIPLGPTMSEEKALALATDLAAKSYAYLPQFVPN</sequence>
<organism evidence="2 3">
    <name type="scientific">Pyrinomonas methylaliphatogenes</name>
    <dbReference type="NCBI Taxonomy" id="454194"/>
    <lineage>
        <taxon>Bacteria</taxon>
        <taxon>Pseudomonadati</taxon>
        <taxon>Acidobacteriota</taxon>
        <taxon>Blastocatellia</taxon>
        <taxon>Blastocatellales</taxon>
        <taxon>Pyrinomonadaceae</taxon>
        <taxon>Pyrinomonas</taxon>
    </lineage>
</organism>
<dbReference type="Pfam" id="PF11984">
    <property type="entry name" value="DUF3485"/>
    <property type="match status" value="1"/>
</dbReference>
<gene>
    <name evidence="2" type="ORF">PYK22_01922</name>
</gene>